<accession>A0A1V9YIJ7</accession>
<keyword evidence="4" id="KW-0862">Zinc</keyword>
<evidence type="ECO:0000256" key="2">
    <source>
        <dbReference type="ARBA" id="ARBA00022723"/>
    </source>
</evidence>
<evidence type="ECO:0000256" key="5">
    <source>
        <dbReference type="PROSITE-ProRule" id="PRU00175"/>
    </source>
</evidence>
<dbReference type="STRING" id="1202772.A0A1V9YIJ7"/>
<protein>
    <recommendedName>
        <fullName evidence="7">RING-type domain-containing protein</fullName>
    </recommendedName>
</protein>
<dbReference type="GO" id="GO:0016567">
    <property type="term" value="P:protein ubiquitination"/>
    <property type="evidence" value="ECO:0007669"/>
    <property type="project" value="TreeGrafter"/>
</dbReference>
<dbReference type="GO" id="GO:0008270">
    <property type="term" value="F:zinc ion binding"/>
    <property type="evidence" value="ECO:0007669"/>
    <property type="project" value="UniProtKB-KW"/>
</dbReference>
<evidence type="ECO:0000256" key="6">
    <source>
        <dbReference type="SAM" id="MobiDB-lite"/>
    </source>
</evidence>
<evidence type="ECO:0000313" key="9">
    <source>
        <dbReference type="Proteomes" id="UP000243579"/>
    </source>
</evidence>
<dbReference type="GO" id="GO:0005737">
    <property type="term" value="C:cytoplasm"/>
    <property type="evidence" value="ECO:0007669"/>
    <property type="project" value="TreeGrafter"/>
</dbReference>
<dbReference type="PANTHER" id="PTHR15710">
    <property type="entry name" value="E3 UBIQUITIN-PROTEIN LIGASE PRAJA"/>
    <property type="match status" value="1"/>
</dbReference>
<gene>
    <name evidence="8" type="ORF">ACHHYP_11722</name>
</gene>
<proteinExistence type="predicted"/>
<dbReference type="InterPro" id="IPR001841">
    <property type="entry name" value="Znf_RING"/>
</dbReference>
<evidence type="ECO:0000256" key="4">
    <source>
        <dbReference type="ARBA" id="ARBA00022833"/>
    </source>
</evidence>
<reference evidence="8 9" key="1">
    <citation type="journal article" date="2014" name="Genome Biol. Evol.">
        <title>The secreted proteins of Achlya hypogyna and Thraustotheca clavata identify the ancestral oomycete secretome and reveal gene acquisitions by horizontal gene transfer.</title>
        <authorList>
            <person name="Misner I."/>
            <person name="Blouin N."/>
            <person name="Leonard G."/>
            <person name="Richards T.A."/>
            <person name="Lane C.E."/>
        </authorList>
    </citation>
    <scope>NUCLEOTIDE SEQUENCE [LARGE SCALE GENOMIC DNA]</scope>
    <source>
        <strain evidence="8 9">ATCC 48635</strain>
    </source>
</reference>
<evidence type="ECO:0000256" key="3">
    <source>
        <dbReference type="ARBA" id="ARBA00022771"/>
    </source>
</evidence>
<comment type="caution">
    <text evidence="8">The sequence shown here is derived from an EMBL/GenBank/DDBJ whole genome shotgun (WGS) entry which is preliminary data.</text>
</comment>
<keyword evidence="3 5" id="KW-0863">Zinc-finger</keyword>
<evidence type="ECO:0000256" key="1">
    <source>
        <dbReference type="ARBA" id="ARBA00022679"/>
    </source>
</evidence>
<keyword evidence="9" id="KW-1185">Reference proteome</keyword>
<dbReference type="SUPFAM" id="SSF57850">
    <property type="entry name" value="RING/U-box"/>
    <property type="match status" value="1"/>
</dbReference>
<dbReference type="Proteomes" id="UP000243579">
    <property type="component" value="Unassembled WGS sequence"/>
</dbReference>
<feature type="region of interest" description="Disordered" evidence="6">
    <location>
        <begin position="288"/>
        <end position="307"/>
    </location>
</feature>
<keyword evidence="1" id="KW-0808">Transferase</keyword>
<dbReference type="GO" id="GO:0061630">
    <property type="term" value="F:ubiquitin protein ligase activity"/>
    <property type="evidence" value="ECO:0007669"/>
    <property type="project" value="TreeGrafter"/>
</dbReference>
<dbReference type="OrthoDB" id="8062037at2759"/>
<dbReference type="InterPro" id="IPR013083">
    <property type="entry name" value="Znf_RING/FYVE/PHD"/>
</dbReference>
<feature type="domain" description="RING-type" evidence="7">
    <location>
        <begin position="238"/>
        <end position="279"/>
    </location>
</feature>
<dbReference type="PANTHER" id="PTHR15710:SF217">
    <property type="entry name" value="E3 UBIQUITIN-PROTEIN LIGASE RDUF2"/>
    <property type="match status" value="1"/>
</dbReference>
<dbReference type="CDD" id="cd16667">
    <property type="entry name" value="RING-H2_RNF126-like"/>
    <property type="match status" value="1"/>
</dbReference>
<dbReference type="Gene3D" id="3.30.40.10">
    <property type="entry name" value="Zinc/RING finger domain, C3HC4 (zinc finger)"/>
    <property type="match status" value="1"/>
</dbReference>
<organism evidence="8 9">
    <name type="scientific">Achlya hypogyna</name>
    <name type="common">Oomycete</name>
    <name type="synonym">Protoachlya hypogyna</name>
    <dbReference type="NCBI Taxonomy" id="1202772"/>
    <lineage>
        <taxon>Eukaryota</taxon>
        <taxon>Sar</taxon>
        <taxon>Stramenopiles</taxon>
        <taxon>Oomycota</taxon>
        <taxon>Saprolegniomycetes</taxon>
        <taxon>Saprolegniales</taxon>
        <taxon>Achlyaceae</taxon>
        <taxon>Achlya</taxon>
    </lineage>
</organism>
<evidence type="ECO:0000313" key="8">
    <source>
        <dbReference type="EMBL" id="OQR85532.1"/>
    </source>
</evidence>
<dbReference type="PROSITE" id="PS50089">
    <property type="entry name" value="ZF_RING_2"/>
    <property type="match status" value="1"/>
</dbReference>
<dbReference type="Pfam" id="PF13639">
    <property type="entry name" value="zf-RING_2"/>
    <property type="match status" value="1"/>
</dbReference>
<feature type="compositionally biased region" description="Basic and acidic residues" evidence="6">
    <location>
        <begin position="289"/>
        <end position="301"/>
    </location>
</feature>
<feature type="region of interest" description="Disordered" evidence="6">
    <location>
        <begin position="1"/>
        <end position="21"/>
    </location>
</feature>
<name>A0A1V9YIJ7_ACHHY</name>
<evidence type="ECO:0000259" key="7">
    <source>
        <dbReference type="PROSITE" id="PS50089"/>
    </source>
</evidence>
<dbReference type="SMART" id="SM00184">
    <property type="entry name" value="RING"/>
    <property type="match status" value="1"/>
</dbReference>
<feature type="region of interest" description="Disordered" evidence="6">
    <location>
        <begin position="57"/>
        <end position="81"/>
    </location>
</feature>
<sequence length="307" mass="33169">MVGSTEVELSEPRSDARPAGPTYWCHECMSTVATTFNVETHEVECQRCNGCFVEELEEDTPPQDSPQTFVPPTNEPSEVLQDAPAPSSFRLAIDGRDETPEVVPLTTRRVLAARPRETGRPLTSLLDAASNGAARTTRNRIFTHTGTGQPVEVYITGGNAGGGGGLLGAISSVLQLHTGQGPTTTIGDYAFGNISTIINQLMQNDANQHGAPPAAKAAVDSLPVVHITEEDVAKNQDCAVCKDMFTLKEEVRRLPCAHDFHPDCILPWLAQHNSCPVCRFELPTDDPDYENHKSASNERRSPPASTL</sequence>
<dbReference type="EMBL" id="JNBR01001663">
    <property type="protein sequence ID" value="OQR85532.1"/>
    <property type="molecule type" value="Genomic_DNA"/>
</dbReference>
<keyword evidence="2" id="KW-0479">Metal-binding</keyword>
<dbReference type="FunFam" id="3.30.40.10:FF:000022">
    <property type="entry name" value="E3 ubiquitin-protein ligase RING1-like"/>
    <property type="match status" value="1"/>
</dbReference>
<dbReference type="AlphaFoldDB" id="A0A1V9YIJ7"/>